<dbReference type="EMBL" id="JNAD02000006">
    <property type="protein sequence ID" value="RKM95522.1"/>
    <property type="molecule type" value="Genomic_DNA"/>
</dbReference>
<feature type="region of interest" description="Disordered" evidence="1">
    <location>
        <begin position="1"/>
        <end position="54"/>
    </location>
</feature>
<comment type="caution">
    <text evidence="2">The sequence shown here is derived from an EMBL/GenBank/DDBJ whole genome shotgun (WGS) entry which is preliminary data.</text>
</comment>
<accession>A0A3R7I7N5</accession>
<dbReference type="Proteomes" id="UP000028058">
    <property type="component" value="Unassembled WGS sequence"/>
</dbReference>
<reference evidence="2 3" key="1">
    <citation type="journal article" date="2014" name="Genome Announc.">
        <title>Draft Genome Sequence of Streptomyces fradiae ATCC 19609, a Strain Highly Sensitive to Antibiotics.</title>
        <authorList>
            <person name="Bekker O.B."/>
            <person name="Klimina K.M."/>
            <person name="Vatlin A.A."/>
            <person name="Zakharevich N.V."/>
            <person name="Kasianov A.S."/>
            <person name="Danilenko V.N."/>
        </authorList>
    </citation>
    <scope>NUCLEOTIDE SEQUENCE [LARGE SCALE GENOMIC DNA]</scope>
    <source>
        <strain evidence="2 3">ATCC 19609</strain>
    </source>
</reference>
<organism evidence="2 3">
    <name type="scientific">Streptomyces xinghaiensis</name>
    <dbReference type="NCBI Taxonomy" id="1038928"/>
    <lineage>
        <taxon>Bacteria</taxon>
        <taxon>Bacillati</taxon>
        <taxon>Actinomycetota</taxon>
        <taxon>Actinomycetes</taxon>
        <taxon>Kitasatosporales</taxon>
        <taxon>Streptomycetaceae</taxon>
        <taxon>Streptomyces</taxon>
    </lineage>
</organism>
<gene>
    <name evidence="2" type="ORF">SFRA_014960</name>
</gene>
<sequence>MASDTGMRLNEYPADHGGGSGGGQQDLISTPAEKKAAAKAIEDHIEPETKKAGDYADEATSGVVKAFDAKDGHGWLMSSSLKKAHKTWGEQVRTLMNRLGSEKVALRSSNTILANTDFRVSAGARAVRTPSALDQY</sequence>
<evidence type="ECO:0000313" key="2">
    <source>
        <dbReference type="EMBL" id="RKM95522.1"/>
    </source>
</evidence>
<dbReference type="AlphaFoldDB" id="A0A3R7I7N5"/>
<keyword evidence="3" id="KW-1185">Reference proteome</keyword>
<evidence type="ECO:0000256" key="1">
    <source>
        <dbReference type="SAM" id="MobiDB-lite"/>
    </source>
</evidence>
<evidence type="ECO:0000313" key="3">
    <source>
        <dbReference type="Proteomes" id="UP000028058"/>
    </source>
</evidence>
<proteinExistence type="predicted"/>
<name>A0A3R7I7N5_9ACTN</name>
<dbReference type="OrthoDB" id="4331735at2"/>
<feature type="compositionally biased region" description="Basic and acidic residues" evidence="1">
    <location>
        <begin position="32"/>
        <end position="54"/>
    </location>
</feature>
<protein>
    <submittedName>
        <fullName evidence="2">Uncharacterized protein</fullName>
    </submittedName>
</protein>
<dbReference type="RefSeq" id="WP_051647848.1">
    <property type="nucleotide sequence ID" value="NZ_CP134822.1"/>
</dbReference>